<sequence>MMRRLLSALLLAASTPASADVCDDLWFTRNQIMDRAGYCFRTPLGQSVFDNSGCIGEQVSLNAQARRQVEDIRARESALGCVVDTKRRNLDLPDIAIRWNLRDLPVADEYESGCIGWLEPVTSLHSGRDSASAIVGWIEPGDNVLYGHWTADNDPWLFVTVWSPDSPRFKSAGWLGLSTNEKSCRNWAG</sequence>
<dbReference type="Proteomes" id="UP001226762">
    <property type="component" value="Unassembled WGS sequence"/>
</dbReference>
<reference evidence="3" key="2">
    <citation type="submission" date="2023-02" db="EMBL/GenBank/DDBJ databases">
        <title>'Rhodoalgimonas zhirmunskyi' gen. nov., isolated from a red alga.</title>
        <authorList>
            <person name="Nedashkovskaya O.I."/>
            <person name="Otstavnykh N.Y."/>
            <person name="Bystritskaya E.P."/>
            <person name="Balabanova L.A."/>
            <person name="Isaeva M.P."/>
        </authorList>
    </citation>
    <scope>NUCLEOTIDE SEQUENCE</scope>
    <source>
        <strain evidence="3">KCTC 52189</strain>
    </source>
</reference>
<dbReference type="Pfam" id="PF14627">
    <property type="entry name" value="DUF4453"/>
    <property type="match status" value="1"/>
</dbReference>
<proteinExistence type="predicted"/>
<evidence type="ECO:0000313" key="4">
    <source>
        <dbReference type="Proteomes" id="UP001226762"/>
    </source>
</evidence>
<evidence type="ECO:0000259" key="2">
    <source>
        <dbReference type="SMART" id="SM01324"/>
    </source>
</evidence>
<gene>
    <name evidence="3" type="ORF">NO357_02140</name>
</gene>
<keyword evidence="1" id="KW-0732">Signal</keyword>
<organism evidence="3 4">
    <name type="scientific">Marimonas arenosa</name>
    <dbReference type="NCBI Taxonomy" id="1795305"/>
    <lineage>
        <taxon>Bacteria</taxon>
        <taxon>Pseudomonadati</taxon>
        <taxon>Pseudomonadota</taxon>
        <taxon>Alphaproteobacteria</taxon>
        <taxon>Rhodobacterales</taxon>
        <taxon>Paracoccaceae</taxon>
        <taxon>Marimonas</taxon>
    </lineage>
</organism>
<dbReference type="SMART" id="SM01324">
    <property type="entry name" value="YARHG"/>
    <property type="match status" value="1"/>
</dbReference>
<feature type="chain" id="PRO_5042127768" evidence="1">
    <location>
        <begin position="20"/>
        <end position="189"/>
    </location>
</feature>
<dbReference type="InterPro" id="IPR027920">
    <property type="entry name" value="DUF4453"/>
</dbReference>
<evidence type="ECO:0000256" key="1">
    <source>
        <dbReference type="SAM" id="SignalP"/>
    </source>
</evidence>
<dbReference type="Pfam" id="PF13308">
    <property type="entry name" value="YARHG"/>
    <property type="match status" value="1"/>
</dbReference>
<feature type="signal peptide" evidence="1">
    <location>
        <begin position="1"/>
        <end position="19"/>
    </location>
</feature>
<dbReference type="EMBL" id="JANHAX010000001">
    <property type="protein sequence ID" value="MDQ2088700.1"/>
    <property type="molecule type" value="Genomic_DNA"/>
</dbReference>
<protein>
    <submittedName>
        <fullName evidence="3">DUF4453 domain-containing protein</fullName>
    </submittedName>
</protein>
<dbReference type="InterPro" id="IPR025582">
    <property type="entry name" value="YARHG_dom"/>
</dbReference>
<dbReference type="AlphaFoldDB" id="A0AAE4B2X6"/>
<feature type="domain" description="YARHG" evidence="2">
    <location>
        <begin position="3"/>
        <end position="77"/>
    </location>
</feature>
<accession>A0AAE4B2X6</accession>
<reference evidence="3" key="1">
    <citation type="submission" date="2022-07" db="EMBL/GenBank/DDBJ databases">
        <authorList>
            <person name="Otstavnykh N."/>
            <person name="Isaeva M."/>
            <person name="Bystritskaya E."/>
        </authorList>
    </citation>
    <scope>NUCLEOTIDE SEQUENCE</scope>
    <source>
        <strain evidence="3">KCTC 52189</strain>
    </source>
</reference>
<evidence type="ECO:0000313" key="3">
    <source>
        <dbReference type="EMBL" id="MDQ2088700.1"/>
    </source>
</evidence>
<comment type="caution">
    <text evidence="3">The sequence shown here is derived from an EMBL/GenBank/DDBJ whole genome shotgun (WGS) entry which is preliminary data.</text>
</comment>
<name>A0AAE4B2X6_9RHOB</name>
<keyword evidence="4" id="KW-1185">Reference proteome</keyword>